<proteinExistence type="predicted"/>
<reference evidence="2" key="1">
    <citation type="submission" date="2023-03" db="EMBL/GenBank/DDBJ databases">
        <title>Massive genome expansion in bonnet fungi (Mycena s.s.) driven by repeated elements and novel gene families across ecological guilds.</title>
        <authorList>
            <consortium name="Lawrence Berkeley National Laboratory"/>
            <person name="Harder C.B."/>
            <person name="Miyauchi S."/>
            <person name="Viragh M."/>
            <person name="Kuo A."/>
            <person name="Thoen E."/>
            <person name="Andreopoulos B."/>
            <person name="Lu D."/>
            <person name="Skrede I."/>
            <person name="Drula E."/>
            <person name="Henrissat B."/>
            <person name="Morin E."/>
            <person name="Kohler A."/>
            <person name="Barry K."/>
            <person name="LaButti K."/>
            <person name="Morin E."/>
            <person name="Salamov A."/>
            <person name="Lipzen A."/>
            <person name="Mereny Z."/>
            <person name="Hegedus B."/>
            <person name="Baldrian P."/>
            <person name="Stursova M."/>
            <person name="Weitz H."/>
            <person name="Taylor A."/>
            <person name="Grigoriev I.V."/>
            <person name="Nagy L.G."/>
            <person name="Martin F."/>
            <person name="Kauserud H."/>
        </authorList>
    </citation>
    <scope>NUCLEOTIDE SEQUENCE</scope>
    <source>
        <strain evidence="2">CBHHK002</strain>
    </source>
</reference>
<feature type="compositionally biased region" description="Basic and acidic residues" evidence="1">
    <location>
        <begin position="266"/>
        <end position="275"/>
    </location>
</feature>
<keyword evidence="3" id="KW-1185">Reference proteome</keyword>
<feature type="compositionally biased region" description="Polar residues" evidence="1">
    <location>
        <begin position="380"/>
        <end position="390"/>
    </location>
</feature>
<name>A0AAD7A7G1_9AGAR</name>
<accession>A0AAD7A7G1</accession>
<feature type="compositionally biased region" description="Low complexity" evidence="1">
    <location>
        <begin position="424"/>
        <end position="436"/>
    </location>
</feature>
<feature type="region of interest" description="Disordered" evidence="1">
    <location>
        <begin position="266"/>
        <end position="319"/>
    </location>
</feature>
<feature type="region of interest" description="Disordered" evidence="1">
    <location>
        <begin position="234"/>
        <end position="253"/>
    </location>
</feature>
<evidence type="ECO:0000256" key="1">
    <source>
        <dbReference type="SAM" id="MobiDB-lite"/>
    </source>
</evidence>
<dbReference type="Proteomes" id="UP001218218">
    <property type="component" value="Unassembled WGS sequence"/>
</dbReference>
<feature type="region of interest" description="Disordered" evidence="1">
    <location>
        <begin position="482"/>
        <end position="508"/>
    </location>
</feature>
<evidence type="ECO:0000313" key="3">
    <source>
        <dbReference type="Proteomes" id="UP001218218"/>
    </source>
</evidence>
<organism evidence="2 3">
    <name type="scientific">Mycena albidolilacea</name>
    <dbReference type="NCBI Taxonomy" id="1033008"/>
    <lineage>
        <taxon>Eukaryota</taxon>
        <taxon>Fungi</taxon>
        <taxon>Dikarya</taxon>
        <taxon>Basidiomycota</taxon>
        <taxon>Agaricomycotina</taxon>
        <taxon>Agaricomycetes</taxon>
        <taxon>Agaricomycetidae</taxon>
        <taxon>Agaricales</taxon>
        <taxon>Marasmiineae</taxon>
        <taxon>Mycenaceae</taxon>
        <taxon>Mycena</taxon>
    </lineage>
</organism>
<feature type="compositionally biased region" description="Polar residues" evidence="1">
    <location>
        <begin position="280"/>
        <end position="296"/>
    </location>
</feature>
<evidence type="ECO:0000313" key="2">
    <source>
        <dbReference type="EMBL" id="KAJ7351209.1"/>
    </source>
</evidence>
<sequence length="508" mass="55423">MLPPFQSTHPPSRPTAPSARRIYLALRGAVFRRCRGDQDSHVARSTRDPARYASKAALPILLQSSRLLGSRPSPCTTEKTAPHAPAVCVPSAPLLRGAAAPLLALSLWTTRILVSLRARLGTACPRCEPASRASFSIIFFGVVQSGIYECLPTAIFAVFSHTPSFSVHCVVPATRLSLGTRSHNRRCQTALQSQFEDVQYRIRALGPTPLEACSSTISLAMCEMLSAALGHPARTPLTPPSIQQSRASSDAPDAFSTLTAARCPGDHLKHHDSVRDPPQARSTVPATRSCHPTGSTPHRYEHRSDPATSYTRSTRRWRSRRPHRLVAFPHTVTLQQCTAVAACACRTPQHHLHHLLRARWLFPTAGAPFIASSRTKCVSSKYHSPRSTRTPGAPQHGTHHPSRAQQRQPLPIARAPVVSPPPVATVSSSSLSSAPVRPREYDAQHRRTAQQVQRAFPVARAAFIASPRAATILCAHAALRSKPRPAAHRERDVRHPRRVTLRPSPIAP</sequence>
<protein>
    <submittedName>
        <fullName evidence="2">Uncharacterized protein</fullName>
    </submittedName>
</protein>
<comment type="caution">
    <text evidence="2">The sequence shown here is derived from an EMBL/GenBank/DDBJ whole genome shotgun (WGS) entry which is preliminary data.</text>
</comment>
<gene>
    <name evidence="2" type="ORF">DFH08DRAFT_1078342</name>
</gene>
<feature type="region of interest" description="Disordered" evidence="1">
    <location>
        <begin position="380"/>
        <end position="439"/>
    </location>
</feature>
<dbReference type="EMBL" id="JARIHO010000013">
    <property type="protein sequence ID" value="KAJ7351209.1"/>
    <property type="molecule type" value="Genomic_DNA"/>
</dbReference>
<dbReference type="AlphaFoldDB" id="A0AAD7A7G1"/>